<keyword evidence="6" id="KW-0201">Cytochrome c-type biogenesis</keyword>
<dbReference type="GO" id="GO:0020037">
    <property type="term" value="F:heme binding"/>
    <property type="evidence" value="ECO:0007669"/>
    <property type="project" value="InterPro"/>
</dbReference>
<reference evidence="14" key="1">
    <citation type="submission" date="2010-08" db="EMBL/GenBank/DDBJ databases">
        <title>Genome sequence of Parvularcula bermudensis HTCC2503.</title>
        <authorList>
            <person name="Kang D.-M."/>
            <person name="Oh H.-M."/>
            <person name="Cho J.-C."/>
        </authorList>
    </citation>
    <scope>NUCLEOTIDE SEQUENCE [LARGE SCALE GENOMIC DNA]</scope>
    <source>
        <strain evidence="14">ATCC BAA-594 / HTCC2503 / KCTC 12087</strain>
    </source>
</reference>
<dbReference type="NCBIfam" id="NF007691">
    <property type="entry name" value="PRK10369.1"/>
    <property type="match status" value="1"/>
</dbReference>
<feature type="transmembrane region" description="Helical" evidence="10">
    <location>
        <begin position="175"/>
        <end position="195"/>
    </location>
</feature>
<proteinExistence type="inferred from homology"/>
<evidence type="ECO:0000259" key="11">
    <source>
        <dbReference type="Pfam" id="PF01578"/>
    </source>
</evidence>
<keyword evidence="3" id="KW-1003">Cell membrane</keyword>
<dbReference type="GO" id="GO:0005886">
    <property type="term" value="C:plasma membrane"/>
    <property type="evidence" value="ECO:0007669"/>
    <property type="project" value="UniProtKB-SubCell"/>
</dbReference>
<feature type="domain" description="Cytochrome c assembly protein" evidence="11">
    <location>
        <begin position="89"/>
        <end position="295"/>
    </location>
</feature>
<keyword evidence="5 10" id="KW-0812">Transmembrane</keyword>
<feature type="transmembrane region" description="Helical" evidence="10">
    <location>
        <begin position="249"/>
        <end position="266"/>
    </location>
</feature>
<evidence type="ECO:0000256" key="2">
    <source>
        <dbReference type="ARBA" id="ARBA00009186"/>
    </source>
</evidence>
<dbReference type="Pfam" id="PF01578">
    <property type="entry name" value="Cytochrom_C_asm"/>
    <property type="match status" value="1"/>
</dbReference>
<dbReference type="HOGENOM" id="CLU_015041_3_0_5"/>
<feature type="transmembrane region" description="Helical" evidence="10">
    <location>
        <begin position="96"/>
        <end position="114"/>
    </location>
</feature>
<feature type="transmembrane region" description="Helical" evidence="10">
    <location>
        <begin position="620"/>
        <end position="639"/>
    </location>
</feature>
<evidence type="ECO:0000256" key="8">
    <source>
        <dbReference type="ARBA" id="ARBA00023136"/>
    </source>
</evidence>
<evidence type="ECO:0000256" key="4">
    <source>
        <dbReference type="ARBA" id="ARBA00022519"/>
    </source>
</evidence>
<keyword evidence="7 10" id="KW-1133">Transmembrane helix</keyword>
<comment type="similarity">
    <text evidence="2">Belongs to the CcmF/CycK/Ccl1/NrfE/CcsA family.</text>
</comment>
<comment type="subcellular location">
    <subcellularLocation>
        <location evidence="1">Cell inner membrane</location>
        <topology evidence="1">Multi-pass membrane protein</topology>
    </subcellularLocation>
</comment>
<feature type="transmembrane region" description="Helical" evidence="10">
    <location>
        <begin position="126"/>
        <end position="148"/>
    </location>
</feature>
<dbReference type="Proteomes" id="UP000001302">
    <property type="component" value="Chromosome"/>
</dbReference>
<keyword evidence="8 10" id="KW-0472">Membrane</keyword>
<protein>
    <submittedName>
        <fullName evidence="13">Cytochrome c-type biogenesis protein CcmF</fullName>
    </submittedName>
</protein>
<evidence type="ECO:0000313" key="13">
    <source>
        <dbReference type="EMBL" id="ADM09122.1"/>
    </source>
</evidence>
<dbReference type="eggNOG" id="COG1138">
    <property type="taxonomic scope" value="Bacteria"/>
</dbReference>
<accession>E0TFV7</accession>
<dbReference type="AlphaFoldDB" id="E0TFV7"/>
<reference evidence="13 14" key="2">
    <citation type="journal article" date="2011" name="J. Bacteriol.">
        <title>Complete genome sequence of strain HTCC2503T of Parvularcula bermudensis, the type species of the order "Parvularculales" in the class Alphaproteobacteria.</title>
        <authorList>
            <person name="Oh H.M."/>
            <person name="Kang I."/>
            <person name="Vergin K.L."/>
            <person name="Kang D."/>
            <person name="Rhee K.H."/>
            <person name="Giovannoni S.J."/>
            <person name="Cho J.C."/>
        </authorList>
    </citation>
    <scope>NUCLEOTIDE SEQUENCE [LARGE SCALE GENOMIC DNA]</scope>
    <source>
        <strain evidence="14">ATCC BAA-594 / HTCC2503 / KCTC 12087</strain>
    </source>
</reference>
<evidence type="ECO:0000256" key="5">
    <source>
        <dbReference type="ARBA" id="ARBA00022692"/>
    </source>
</evidence>
<dbReference type="GO" id="GO:0015232">
    <property type="term" value="F:heme transmembrane transporter activity"/>
    <property type="evidence" value="ECO:0007669"/>
    <property type="project" value="InterPro"/>
</dbReference>
<evidence type="ECO:0000313" key="14">
    <source>
        <dbReference type="Proteomes" id="UP000001302"/>
    </source>
</evidence>
<dbReference type="InterPro" id="IPR003567">
    <property type="entry name" value="Cyt_c_biogenesis"/>
</dbReference>
<evidence type="ECO:0000256" key="1">
    <source>
        <dbReference type="ARBA" id="ARBA00004429"/>
    </source>
</evidence>
<comment type="function">
    <text evidence="9">Required for the biogenesis of c-type cytochromes. Possible subunit of a heme lyase.</text>
</comment>
<dbReference type="InterPro" id="IPR002541">
    <property type="entry name" value="Cyt_c_assembly"/>
</dbReference>
<dbReference type="PRINTS" id="PR01411">
    <property type="entry name" value="CCMFBIOGNSIS"/>
</dbReference>
<sequence>MTSDIGQVSLILALLTALVQTGLGLWGGHRGDTALMSGASRAALCQAGLVVLAFAALTVAFIRSDFAILTVFQNSHTAKPLIYKIAGVWGNHEGSLLLWVMILAGLGAAIAGFGQRLPETLKARTLGIQGLIGAAFLAFALLTSNPFATLTPAPVEGMDLNPLLQDPGLAFHPPFLYLGYVGFSVAFSFALAALLEGRVDPAWARWVRPWTLLAWTALTIGIGLGALWAYMELGWGGYWFWDPVENASLMPWLAGTALLHSAIVVEKRNTLKLWTVLMAITAFSASLLGAFVVRSGVLTSVHAFANDPDRGAVLLLIFVVLTGGALVLFAWRGGAMQAEGRFAAVSRESALILNNVVLAVVTFTVLIGTFWPLFREVTTGERITVGPPYYSAVTTPLVVVLALVMAAGVMLPWKRGYLRDLPRRLAAALGITGLSVLILAVTGGRGGVMAFAGLATGCFIILLTVSDLVSRTKLFSAGPVAALRRAKGFPRAYWGGSLAHAGVGIAILGMVGTSLWVTERRVVLSPGEMTSLAGFEVRYEAIRTIAEANYTTERSTFALERNGKVVARLMPERRWYPAAEQQTVEAAVLPRWANDIYIAVGEPRGVEDEARVVRLYHHPLALWLWGGGLLMAAGGALSLTDRRYRIGAPAKKTKPSAGVTAVGAAPGLAE</sequence>
<organism evidence="13 14">
    <name type="scientific">Parvularcula bermudensis (strain ATCC BAA-594 / HTCC2503 / KCTC 12087)</name>
    <dbReference type="NCBI Taxonomy" id="314260"/>
    <lineage>
        <taxon>Bacteria</taxon>
        <taxon>Pseudomonadati</taxon>
        <taxon>Pseudomonadota</taxon>
        <taxon>Alphaproteobacteria</taxon>
        <taxon>Parvularculales</taxon>
        <taxon>Parvularculaceae</taxon>
        <taxon>Parvularcula</taxon>
    </lineage>
</organism>
<feature type="transmembrane region" description="Helical" evidence="10">
    <location>
        <begin position="38"/>
        <end position="62"/>
    </location>
</feature>
<dbReference type="InterPro" id="IPR003568">
    <property type="entry name" value="Cyt_c_biogenesis_CcmF"/>
</dbReference>
<evidence type="ECO:0000256" key="6">
    <source>
        <dbReference type="ARBA" id="ARBA00022748"/>
    </source>
</evidence>
<feature type="transmembrane region" description="Helical" evidence="10">
    <location>
        <begin position="425"/>
        <end position="442"/>
    </location>
</feature>
<keyword evidence="14" id="KW-1185">Reference proteome</keyword>
<feature type="transmembrane region" description="Helical" evidence="10">
    <location>
        <begin position="312"/>
        <end position="331"/>
    </location>
</feature>
<dbReference type="RefSeq" id="WP_013300096.1">
    <property type="nucleotide sequence ID" value="NC_014414.1"/>
</dbReference>
<feature type="transmembrane region" description="Helical" evidence="10">
    <location>
        <begin position="448"/>
        <end position="470"/>
    </location>
</feature>
<feature type="domain" description="Cytochrome c-type biogenesis protein CcmF C-terminal" evidence="12">
    <location>
        <begin position="315"/>
        <end position="642"/>
    </location>
</feature>
<evidence type="ECO:0000256" key="9">
    <source>
        <dbReference type="ARBA" id="ARBA00037230"/>
    </source>
</evidence>
<feature type="transmembrane region" description="Helical" evidence="10">
    <location>
        <begin position="6"/>
        <end position="26"/>
    </location>
</feature>
<evidence type="ECO:0000256" key="10">
    <source>
        <dbReference type="SAM" id="Phobius"/>
    </source>
</evidence>
<dbReference type="NCBIfam" id="TIGR00353">
    <property type="entry name" value="nrfE"/>
    <property type="match status" value="1"/>
</dbReference>
<dbReference type="InterPro" id="IPR032523">
    <property type="entry name" value="CcmF_C"/>
</dbReference>
<evidence type="ECO:0000256" key="7">
    <source>
        <dbReference type="ARBA" id="ARBA00022989"/>
    </source>
</evidence>
<dbReference type="KEGG" id="pbr:PB2503_05237"/>
<dbReference type="STRING" id="314260.PB2503_05237"/>
<feature type="transmembrane region" description="Helical" evidence="10">
    <location>
        <begin position="491"/>
        <end position="517"/>
    </location>
</feature>
<name>E0TFV7_PARBH</name>
<evidence type="ECO:0000259" key="12">
    <source>
        <dbReference type="Pfam" id="PF16327"/>
    </source>
</evidence>
<feature type="transmembrane region" description="Helical" evidence="10">
    <location>
        <begin position="389"/>
        <end position="413"/>
    </location>
</feature>
<keyword evidence="4" id="KW-0997">Cell inner membrane</keyword>
<dbReference type="PRINTS" id="PR01410">
    <property type="entry name" value="CCBIOGENESIS"/>
</dbReference>
<gene>
    <name evidence="13" type="ordered locus">PB2503_05237</name>
</gene>
<dbReference type="GO" id="GO:0017004">
    <property type="term" value="P:cytochrome complex assembly"/>
    <property type="evidence" value="ECO:0007669"/>
    <property type="project" value="UniProtKB-KW"/>
</dbReference>
<dbReference type="PANTHER" id="PTHR43653:SF1">
    <property type="entry name" value="CYTOCHROME C-TYPE BIOGENESIS PROTEIN CCMF"/>
    <property type="match status" value="1"/>
</dbReference>
<feature type="transmembrane region" description="Helical" evidence="10">
    <location>
        <begin position="273"/>
        <end position="292"/>
    </location>
</feature>
<dbReference type="PANTHER" id="PTHR43653">
    <property type="entry name" value="CYTOCHROME C ASSEMBLY PROTEIN-RELATED"/>
    <property type="match status" value="1"/>
</dbReference>
<feature type="transmembrane region" description="Helical" evidence="10">
    <location>
        <begin position="352"/>
        <end position="374"/>
    </location>
</feature>
<evidence type="ECO:0000256" key="3">
    <source>
        <dbReference type="ARBA" id="ARBA00022475"/>
    </source>
</evidence>
<dbReference type="EMBL" id="CP002156">
    <property type="protein sequence ID" value="ADM09122.1"/>
    <property type="molecule type" value="Genomic_DNA"/>
</dbReference>
<feature type="transmembrane region" description="Helical" evidence="10">
    <location>
        <begin position="207"/>
        <end position="229"/>
    </location>
</feature>
<dbReference type="OrthoDB" id="9761451at2"/>
<dbReference type="Pfam" id="PF16327">
    <property type="entry name" value="CcmF_C"/>
    <property type="match status" value="1"/>
</dbReference>